<protein>
    <submittedName>
        <fullName evidence="1">Uncharacterized protein</fullName>
    </submittedName>
</protein>
<accession>A0A7I4CXC9</accession>
<reference evidence="1" key="3">
    <citation type="submission" date="2020-12" db="UniProtKB">
        <authorList>
            <consortium name="EnsemblPlants"/>
        </authorList>
    </citation>
    <scope>IDENTIFICATION</scope>
</reference>
<dbReference type="EMBL" id="ABEU02000026">
    <property type="status" value="NOT_ANNOTATED_CDS"/>
    <property type="molecule type" value="Genomic_DNA"/>
</dbReference>
<reference evidence="1 2" key="1">
    <citation type="journal article" date="2008" name="Science">
        <title>The Physcomitrella genome reveals evolutionary insights into the conquest of land by plants.</title>
        <authorList>
            <person name="Rensing S."/>
            <person name="Lang D."/>
            <person name="Zimmer A."/>
            <person name="Terry A."/>
            <person name="Salamov A."/>
            <person name="Shapiro H."/>
            <person name="Nishiyama T."/>
            <person name="Perroud P.-F."/>
            <person name="Lindquist E."/>
            <person name="Kamisugi Y."/>
            <person name="Tanahashi T."/>
            <person name="Sakakibara K."/>
            <person name="Fujita T."/>
            <person name="Oishi K."/>
            <person name="Shin-I T."/>
            <person name="Kuroki Y."/>
            <person name="Toyoda A."/>
            <person name="Suzuki Y."/>
            <person name="Hashimoto A."/>
            <person name="Yamaguchi K."/>
            <person name="Sugano A."/>
            <person name="Kohara Y."/>
            <person name="Fujiyama A."/>
            <person name="Anterola A."/>
            <person name="Aoki S."/>
            <person name="Ashton N."/>
            <person name="Barbazuk W.B."/>
            <person name="Barker E."/>
            <person name="Bennetzen J."/>
            <person name="Bezanilla M."/>
            <person name="Blankenship R."/>
            <person name="Cho S.H."/>
            <person name="Dutcher S."/>
            <person name="Estelle M."/>
            <person name="Fawcett J.A."/>
            <person name="Gundlach H."/>
            <person name="Hanada K."/>
            <person name="Heyl A."/>
            <person name="Hicks K.A."/>
            <person name="Hugh J."/>
            <person name="Lohr M."/>
            <person name="Mayer K."/>
            <person name="Melkozernov A."/>
            <person name="Murata T."/>
            <person name="Nelson D."/>
            <person name="Pils B."/>
            <person name="Prigge M."/>
            <person name="Reiss B."/>
            <person name="Renner T."/>
            <person name="Rombauts S."/>
            <person name="Rushton P."/>
            <person name="Sanderfoot A."/>
            <person name="Schween G."/>
            <person name="Shiu S.-H."/>
            <person name="Stueber K."/>
            <person name="Theodoulou F.L."/>
            <person name="Tu H."/>
            <person name="Van de Peer Y."/>
            <person name="Verrier P.J."/>
            <person name="Waters E."/>
            <person name="Wood A."/>
            <person name="Yang L."/>
            <person name="Cove D."/>
            <person name="Cuming A."/>
            <person name="Hasebe M."/>
            <person name="Lucas S."/>
            <person name="Mishler D.B."/>
            <person name="Reski R."/>
            <person name="Grigoriev I."/>
            <person name="Quatrano R.S."/>
            <person name="Boore J.L."/>
        </authorList>
    </citation>
    <scope>NUCLEOTIDE SEQUENCE [LARGE SCALE GENOMIC DNA]</scope>
    <source>
        <strain evidence="1 2">cv. Gransden 2004</strain>
    </source>
</reference>
<dbReference type="EnsemblPlants" id="Pp3c26_7480V3.2">
    <property type="protein sequence ID" value="Pp3c26_7480V3.2"/>
    <property type="gene ID" value="Pp3c26_7480"/>
</dbReference>
<organism evidence="1 2">
    <name type="scientific">Physcomitrium patens</name>
    <name type="common">Spreading-leaved earth moss</name>
    <name type="synonym">Physcomitrella patens</name>
    <dbReference type="NCBI Taxonomy" id="3218"/>
    <lineage>
        <taxon>Eukaryota</taxon>
        <taxon>Viridiplantae</taxon>
        <taxon>Streptophyta</taxon>
        <taxon>Embryophyta</taxon>
        <taxon>Bryophyta</taxon>
        <taxon>Bryophytina</taxon>
        <taxon>Bryopsida</taxon>
        <taxon>Funariidae</taxon>
        <taxon>Funariales</taxon>
        <taxon>Funariaceae</taxon>
        <taxon>Physcomitrium</taxon>
    </lineage>
</organism>
<keyword evidence="2" id="KW-1185">Reference proteome</keyword>
<dbReference type="Gramene" id="Pp3c26_7480V3.2">
    <property type="protein sequence ID" value="Pp3c26_7480V3.2"/>
    <property type="gene ID" value="Pp3c26_7480"/>
</dbReference>
<evidence type="ECO:0000313" key="1">
    <source>
        <dbReference type="EnsemblPlants" id="Pp3c26_7480V3.1"/>
    </source>
</evidence>
<reference evidence="1 2" key="2">
    <citation type="journal article" date="2018" name="Plant J.">
        <title>The Physcomitrella patens chromosome-scale assembly reveals moss genome structure and evolution.</title>
        <authorList>
            <person name="Lang D."/>
            <person name="Ullrich K.K."/>
            <person name="Murat F."/>
            <person name="Fuchs J."/>
            <person name="Jenkins J."/>
            <person name="Haas F.B."/>
            <person name="Piednoel M."/>
            <person name="Gundlach H."/>
            <person name="Van Bel M."/>
            <person name="Meyberg R."/>
            <person name="Vives C."/>
            <person name="Morata J."/>
            <person name="Symeonidi A."/>
            <person name="Hiss M."/>
            <person name="Muchero W."/>
            <person name="Kamisugi Y."/>
            <person name="Saleh O."/>
            <person name="Blanc G."/>
            <person name="Decker E.L."/>
            <person name="van Gessel N."/>
            <person name="Grimwood J."/>
            <person name="Hayes R.D."/>
            <person name="Graham S.W."/>
            <person name="Gunter L.E."/>
            <person name="McDaniel S.F."/>
            <person name="Hoernstein S.N.W."/>
            <person name="Larsson A."/>
            <person name="Li F.W."/>
            <person name="Perroud P.F."/>
            <person name="Phillips J."/>
            <person name="Ranjan P."/>
            <person name="Rokshar D.S."/>
            <person name="Rothfels C.J."/>
            <person name="Schneider L."/>
            <person name="Shu S."/>
            <person name="Stevenson D.W."/>
            <person name="Thummler F."/>
            <person name="Tillich M."/>
            <person name="Villarreal Aguilar J.C."/>
            <person name="Widiez T."/>
            <person name="Wong G.K."/>
            <person name="Wymore A."/>
            <person name="Zhang Y."/>
            <person name="Zimmer A.D."/>
            <person name="Quatrano R.S."/>
            <person name="Mayer K.F.X."/>
            <person name="Goodstein D."/>
            <person name="Casacuberta J.M."/>
            <person name="Vandepoele K."/>
            <person name="Reski R."/>
            <person name="Cuming A.C."/>
            <person name="Tuskan G.A."/>
            <person name="Maumus F."/>
            <person name="Salse J."/>
            <person name="Schmutz J."/>
            <person name="Rensing S.A."/>
        </authorList>
    </citation>
    <scope>NUCLEOTIDE SEQUENCE [LARGE SCALE GENOMIC DNA]</scope>
    <source>
        <strain evidence="1 2">cv. Gransden 2004</strain>
    </source>
</reference>
<evidence type="ECO:0000313" key="2">
    <source>
        <dbReference type="Proteomes" id="UP000006727"/>
    </source>
</evidence>
<dbReference type="Gramene" id="Pp3c26_7480V3.1">
    <property type="protein sequence ID" value="Pp3c26_7480V3.1"/>
    <property type="gene ID" value="Pp3c26_7480"/>
</dbReference>
<dbReference type="InParanoid" id="A0A7I4CXC9"/>
<dbReference type="AlphaFoldDB" id="A0A7I4CXC9"/>
<dbReference type="Proteomes" id="UP000006727">
    <property type="component" value="Chromosome 26"/>
</dbReference>
<dbReference type="EnsemblPlants" id="Pp3c26_7480V3.1">
    <property type="protein sequence ID" value="Pp3c26_7480V3.1"/>
    <property type="gene ID" value="Pp3c26_7480"/>
</dbReference>
<proteinExistence type="predicted"/>
<name>A0A7I4CXC9_PHYPA</name>
<sequence>MAGQVLDLFLDLASYSAGVCVDLRRALPVFHILKKRKEKDTFGWSWRSTLPPKLKHSFQINLAKRCFGLEGFPVMFGNAACEVLHLCWKDGAQQHLEQSTGPGCVFNTFSCTID</sequence>